<dbReference type="HOGENOM" id="CLU_001645_8_0_1"/>
<keyword evidence="10" id="KW-1185">Reference proteome</keyword>
<dbReference type="GeneID" id="20195669"/>
<proteinExistence type="inferred from homology"/>
<dbReference type="PANTHER" id="PTHR19134">
    <property type="entry name" value="RECEPTOR-TYPE TYROSINE-PROTEIN PHOSPHATASE"/>
    <property type="match status" value="1"/>
</dbReference>
<dbReference type="KEGG" id="hro:HELRODRAFT_116629"/>
<dbReference type="OrthoDB" id="9979034at2759"/>
<keyword evidence="4" id="KW-0904">Protein phosphatase</keyword>
<dbReference type="InterPro" id="IPR000387">
    <property type="entry name" value="Tyr_Pase_dom"/>
</dbReference>
<gene>
    <name evidence="9" type="primary">20195669</name>
    <name evidence="8" type="ORF">HELRODRAFT_116629</name>
</gene>
<feature type="region of interest" description="Disordered" evidence="5">
    <location>
        <begin position="574"/>
        <end position="644"/>
    </location>
</feature>
<feature type="compositionally biased region" description="Polar residues" evidence="5">
    <location>
        <begin position="591"/>
        <end position="607"/>
    </location>
</feature>
<dbReference type="EMBL" id="AMQM01008456">
    <property type="status" value="NOT_ANNOTATED_CDS"/>
    <property type="molecule type" value="Genomic_DNA"/>
</dbReference>
<evidence type="ECO:0000256" key="1">
    <source>
        <dbReference type="ARBA" id="ARBA00009580"/>
    </source>
</evidence>
<feature type="domain" description="Tyrosine specific protein phosphatases" evidence="7">
    <location>
        <begin position="654"/>
        <end position="729"/>
    </location>
</feature>
<feature type="domain" description="Tyrosine specific protein phosphatases" evidence="7">
    <location>
        <begin position="249"/>
        <end position="325"/>
    </location>
</feature>
<dbReference type="SUPFAM" id="SSF52799">
    <property type="entry name" value="(Phosphotyrosine protein) phosphatases II"/>
    <property type="match status" value="3"/>
</dbReference>
<dbReference type="STRING" id="6412.T1EGG7"/>
<name>T1EGG7_HELRO</name>
<feature type="domain" description="Tyrosine-protein phosphatase" evidence="6">
    <location>
        <begin position="78"/>
        <end position="334"/>
    </location>
</feature>
<reference evidence="9" key="3">
    <citation type="submission" date="2015-06" db="UniProtKB">
        <authorList>
            <consortium name="EnsemblMetazoa"/>
        </authorList>
    </citation>
    <scope>IDENTIFICATION</scope>
</reference>
<dbReference type="EMBL" id="KB097783">
    <property type="protein sequence ID" value="ESN89995.1"/>
    <property type="molecule type" value="Genomic_DNA"/>
</dbReference>
<evidence type="ECO:0000313" key="8">
    <source>
        <dbReference type="EMBL" id="ESN89995.1"/>
    </source>
</evidence>
<dbReference type="EC" id="3.1.3.48" evidence="2"/>
<dbReference type="Proteomes" id="UP000015101">
    <property type="component" value="Unassembled WGS sequence"/>
</dbReference>
<feature type="compositionally biased region" description="Acidic residues" evidence="5">
    <location>
        <begin position="633"/>
        <end position="644"/>
    </location>
</feature>
<evidence type="ECO:0000259" key="6">
    <source>
        <dbReference type="PROSITE" id="PS50055"/>
    </source>
</evidence>
<keyword evidence="3" id="KW-0378">Hydrolase</keyword>
<dbReference type="GO" id="GO:0004725">
    <property type="term" value="F:protein tyrosine phosphatase activity"/>
    <property type="evidence" value="ECO:0000318"/>
    <property type="project" value="GO_Central"/>
</dbReference>
<dbReference type="PRINTS" id="PR00700">
    <property type="entry name" value="PRTYPHPHTASE"/>
</dbReference>
<feature type="compositionally biased region" description="Acidic residues" evidence="5">
    <location>
        <begin position="17"/>
        <end position="29"/>
    </location>
</feature>
<dbReference type="FunFam" id="3.90.190.10:FF:000062">
    <property type="entry name" value="Receptor-type tyrosine-protein phosphatase kappa"/>
    <property type="match status" value="1"/>
</dbReference>
<dbReference type="FunCoup" id="T1EGG7">
    <property type="interactions" value="67"/>
</dbReference>
<dbReference type="CTD" id="20195669"/>
<dbReference type="PANTHER" id="PTHR19134:SF562">
    <property type="entry name" value="PROTEIN-TYROSINE-PHOSPHATASE"/>
    <property type="match status" value="1"/>
</dbReference>
<dbReference type="SMART" id="SM00194">
    <property type="entry name" value="PTPc"/>
    <property type="match status" value="2"/>
</dbReference>
<reference evidence="10" key="1">
    <citation type="submission" date="2012-12" db="EMBL/GenBank/DDBJ databases">
        <authorList>
            <person name="Hellsten U."/>
            <person name="Grimwood J."/>
            <person name="Chapman J.A."/>
            <person name="Shapiro H."/>
            <person name="Aerts A."/>
            <person name="Otillar R.P."/>
            <person name="Terry A.Y."/>
            <person name="Boore J.L."/>
            <person name="Simakov O."/>
            <person name="Marletaz F."/>
            <person name="Cho S.-J."/>
            <person name="Edsinger-Gonzales E."/>
            <person name="Havlak P."/>
            <person name="Kuo D.-H."/>
            <person name="Larsson T."/>
            <person name="Lv J."/>
            <person name="Arendt D."/>
            <person name="Savage R."/>
            <person name="Osoegawa K."/>
            <person name="de Jong P."/>
            <person name="Lindberg D.R."/>
            <person name="Seaver E.C."/>
            <person name="Weisblat D.A."/>
            <person name="Putnam N.H."/>
            <person name="Grigoriev I.V."/>
            <person name="Rokhsar D.S."/>
        </authorList>
    </citation>
    <scope>NUCLEOTIDE SEQUENCE</scope>
</reference>
<dbReference type="FunFam" id="3.90.190.10:FF:000270">
    <property type="entry name" value="Protein-tyrosine-phosphatase"/>
    <property type="match status" value="1"/>
</dbReference>
<accession>T1EGG7</accession>
<dbReference type="InParanoid" id="T1EGG7"/>
<evidence type="ECO:0000256" key="5">
    <source>
        <dbReference type="SAM" id="MobiDB-lite"/>
    </source>
</evidence>
<dbReference type="GO" id="GO:0007165">
    <property type="term" value="P:signal transduction"/>
    <property type="evidence" value="ECO:0000318"/>
    <property type="project" value="GO_Central"/>
</dbReference>
<feature type="region of interest" description="Disordered" evidence="5">
    <location>
        <begin position="1"/>
        <end position="29"/>
    </location>
</feature>
<feature type="compositionally biased region" description="Basic and acidic residues" evidence="5">
    <location>
        <begin position="611"/>
        <end position="632"/>
    </location>
</feature>
<protein>
    <recommendedName>
        <fullName evidence="2">protein-tyrosine-phosphatase</fullName>
        <ecNumber evidence="2">3.1.3.48</ecNumber>
    </recommendedName>
</protein>
<dbReference type="eggNOG" id="KOG4228">
    <property type="taxonomic scope" value="Eukaryota"/>
</dbReference>
<evidence type="ECO:0000256" key="3">
    <source>
        <dbReference type="ARBA" id="ARBA00022801"/>
    </source>
</evidence>
<dbReference type="SMART" id="SM00404">
    <property type="entry name" value="PTPc_motif"/>
    <property type="match status" value="2"/>
</dbReference>
<dbReference type="InterPro" id="IPR029021">
    <property type="entry name" value="Prot-tyrosine_phosphatase-like"/>
</dbReference>
<evidence type="ECO:0000313" key="9">
    <source>
        <dbReference type="EnsemblMetazoa" id="HelroP116629"/>
    </source>
</evidence>
<dbReference type="Pfam" id="PF00102">
    <property type="entry name" value="Y_phosphatase"/>
    <property type="match status" value="3"/>
</dbReference>
<evidence type="ECO:0000313" key="10">
    <source>
        <dbReference type="Proteomes" id="UP000015101"/>
    </source>
</evidence>
<evidence type="ECO:0000256" key="2">
    <source>
        <dbReference type="ARBA" id="ARBA00013064"/>
    </source>
</evidence>
<organism evidence="9 10">
    <name type="scientific">Helobdella robusta</name>
    <name type="common">Californian leech</name>
    <dbReference type="NCBI Taxonomy" id="6412"/>
    <lineage>
        <taxon>Eukaryota</taxon>
        <taxon>Metazoa</taxon>
        <taxon>Spiralia</taxon>
        <taxon>Lophotrochozoa</taxon>
        <taxon>Annelida</taxon>
        <taxon>Clitellata</taxon>
        <taxon>Hirudinea</taxon>
        <taxon>Rhynchobdellida</taxon>
        <taxon>Glossiphoniidae</taxon>
        <taxon>Helobdella</taxon>
    </lineage>
</organism>
<dbReference type="AlphaFoldDB" id="T1EGG7"/>
<evidence type="ECO:0000259" key="7">
    <source>
        <dbReference type="PROSITE" id="PS50056"/>
    </source>
</evidence>
<reference evidence="8 10" key="2">
    <citation type="journal article" date="2013" name="Nature">
        <title>Insights into bilaterian evolution from three spiralian genomes.</title>
        <authorList>
            <person name="Simakov O."/>
            <person name="Marletaz F."/>
            <person name="Cho S.J."/>
            <person name="Edsinger-Gonzales E."/>
            <person name="Havlak P."/>
            <person name="Hellsten U."/>
            <person name="Kuo D.H."/>
            <person name="Larsson T."/>
            <person name="Lv J."/>
            <person name="Arendt D."/>
            <person name="Savage R."/>
            <person name="Osoegawa K."/>
            <person name="de Jong P."/>
            <person name="Grimwood J."/>
            <person name="Chapman J.A."/>
            <person name="Shapiro H."/>
            <person name="Aerts A."/>
            <person name="Otillar R.P."/>
            <person name="Terry A.Y."/>
            <person name="Boore J.L."/>
            <person name="Grigoriev I.V."/>
            <person name="Lindberg D.R."/>
            <person name="Seaver E.C."/>
            <person name="Weisblat D.A."/>
            <person name="Putnam N.H."/>
            <person name="Rokhsar D.S."/>
        </authorList>
    </citation>
    <scope>NUCLEOTIDE SEQUENCE</scope>
</reference>
<sequence length="752" mass="85626">MKELHAPPVAEGHAADADDCDDDDDDPQYSDDVQLNKILLSDPSELKVTSSSKLHPPIPVSELWNFVVPRKQYADDKIRKEFNELKQNVIYKATASCRAENRSKNRYCNVLAYDHSRVVLRCSPHQSDYINANYIDGFNKPKAYVACQGPTRSTVNDFWRMVWQLNARIILMVTNLVENGRHKCDIYWPDAGSSKYGDIVVQLKHLEGYADYKIRTFAVASSSNGAETREVIQLHFTTWPDNGVPLHPTALLELRKRITNKNDANFTEHPIVVHCSAGVGRTGTYIALDSLLEQAEQEKRVDVFGCVNNMRNQRVNMVQTVEQYIFIYDALLEALEKSSTTVISCSEFRRRYAELMTVDPATNMSYLHREFVSLQSKNVLYSHDDDDDFDDDNFDGDDDNNEKIATKKQKNVGAKIALKKKKKPKKIKKAVREEPRAVLVDGYRQKAAFLVMQTPLTLPSIDYFWSIILQHKCGAIISFDDEDGAEDFIPYCPKVERSKCNSEGYEAAETFTAGSFSIQTISSSSSSVAPSPGSCADHPLCFNEQEFILSFKPSATNNQNNEIIIKRFSMNNWRRKSKTTSSDNKNAKPPTATSSAKNLTNNSNKINHNTKRSDNDDNAHHVGDDNDTQKRDDDDDDNGICDDDGHDDDLPRRFTILTLLSSLEKWQQKTGNNTVLVHCRNGTRYSGLFCTASYLIERLKIEHEVDMYMAVRYIRVNRHQFVPSLVQYDYLYKLIIDYLDSFDTYANFESSI</sequence>
<dbReference type="InterPro" id="IPR000242">
    <property type="entry name" value="PTP_cat"/>
</dbReference>
<dbReference type="InterPro" id="IPR050348">
    <property type="entry name" value="Protein-Tyr_Phosphatase"/>
</dbReference>
<dbReference type="InterPro" id="IPR003595">
    <property type="entry name" value="Tyr_Pase_cat"/>
</dbReference>
<evidence type="ECO:0000256" key="4">
    <source>
        <dbReference type="ARBA" id="ARBA00022912"/>
    </source>
</evidence>
<dbReference type="Gene3D" id="3.90.190.10">
    <property type="entry name" value="Protein tyrosine phosphatase superfamily"/>
    <property type="match status" value="3"/>
</dbReference>
<dbReference type="RefSeq" id="XP_009031863.1">
    <property type="nucleotide sequence ID" value="XM_009033615.1"/>
</dbReference>
<feature type="domain" description="Tyrosine-protein phosphatase" evidence="6">
    <location>
        <begin position="367"/>
        <end position="738"/>
    </location>
</feature>
<dbReference type="EnsemblMetazoa" id="HelroT116629">
    <property type="protein sequence ID" value="HelroP116629"/>
    <property type="gene ID" value="HelroG116629"/>
</dbReference>
<comment type="similarity">
    <text evidence="1">Belongs to the protein-tyrosine phosphatase family.</text>
</comment>
<dbReference type="InterPro" id="IPR016130">
    <property type="entry name" value="Tyr_Pase_AS"/>
</dbReference>
<dbReference type="PROSITE" id="PS50056">
    <property type="entry name" value="TYR_PHOSPHATASE_2"/>
    <property type="match status" value="2"/>
</dbReference>
<dbReference type="PROSITE" id="PS00383">
    <property type="entry name" value="TYR_PHOSPHATASE_1"/>
    <property type="match status" value="1"/>
</dbReference>
<dbReference type="PROSITE" id="PS50055">
    <property type="entry name" value="TYR_PHOSPHATASE_PTP"/>
    <property type="match status" value="2"/>
</dbReference>